<evidence type="ECO:0000313" key="3">
    <source>
        <dbReference type="Proteomes" id="UP001596380"/>
    </source>
</evidence>
<dbReference type="InterPro" id="IPR029068">
    <property type="entry name" value="Glyas_Bleomycin-R_OHBP_Dase"/>
</dbReference>
<dbReference type="RefSeq" id="WP_160823170.1">
    <property type="nucleotide sequence ID" value="NZ_JBHSXE010000001.1"/>
</dbReference>
<accession>A0ABW2CYP4</accession>
<dbReference type="PANTHER" id="PTHR35908">
    <property type="entry name" value="HYPOTHETICAL FUSION PROTEIN"/>
    <property type="match status" value="1"/>
</dbReference>
<protein>
    <submittedName>
        <fullName evidence="2">VOC family protein</fullName>
    </submittedName>
</protein>
<dbReference type="Pfam" id="PF18029">
    <property type="entry name" value="Glyoxalase_6"/>
    <property type="match status" value="1"/>
</dbReference>
<keyword evidence="3" id="KW-1185">Reference proteome</keyword>
<feature type="domain" description="VOC" evidence="1">
    <location>
        <begin position="1"/>
        <end position="113"/>
    </location>
</feature>
<dbReference type="PANTHER" id="PTHR35908:SF1">
    <property type="entry name" value="CONSERVED PROTEIN"/>
    <property type="match status" value="1"/>
</dbReference>
<reference evidence="3" key="1">
    <citation type="journal article" date="2019" name="Int. J. Syst. Evol. Microbiol.">
        <title>The Global Catalogue of Microorganisms (GCM) 10K type strain sequencing project: providing services to taxonomists for standard genome sequencing and annotation.</title>
        <authorList>
            <consortium name="The Broad Institute Genomics Platform"/>
            <consortium name="The Broad Institute Genome Sequencing Center for Infectious Disease"/>
            <person name="Wu L."/>
            <person name="Ma J."/>
        </authorList>
    </citation>
    <scope>NUCLEOTIDE SEQUENCE [LARGE SCALE GENOMIC DNA]</scope>
    <source>
        <strain evidence="3">JCM 3369</strain>
    </source>
</reference>
<name>A0ABW2CYP4_9ACTN</name>
<dbReference type="InterPro" id="IPR037523">
    <property type="entry name" value="VOC_core"/>
</dbReference>
<evidence type="ECO:0000313" key="2">
    <source>
        <dbReference type="EMBL" id="MFC6886091.1"/>
    </source>
</evidence>
<comment type="caution">
    <text evidence="2">The sequence shown here is derived from an EMBL/GenBank/DDBJ whole genome shotgun (WGS) entry which is preliminary data.</text>
</comment>
<proteinExistence type="predicted"/>
<organism evidence="2 3">
    <name type="scientific">Actinomadura yumaensis</name>
    <dbReference type="NCBI Taxonomy" id="111807"/>
    <lineage>
        <taxon>Bacteria</taxon>
        <taxon>Bacillati</taxon>
        <taxon>Actinomycetota</taxon>
        <taxon>Actinomycetes</taxon>
        <taxon>Streptosporangiales</taxon>
        <taxon>Thermomonosporaceae</taxon>
        <taxon>Actinomadura</taxon>
    </lineage>
</organism>
<dbReference type="InterPro" id="IPR041581">
    <property type="entry name" value="Glyoxalase_6"/>
</dbReference>
<dbReference type="EMBL" id="JBHSXS010000047">
    <property type="protein sequence ID" value="MFC6886091.1"/>
    <property type="molecule type" value="Genomic_DNA"/>
</dbReference>
<dbReference type="Gene3D" id="3.10.180.10">
    <property type="entry name" value="2,3-Dihydroxybiphenyl 1,2-Dioxygenase, domain 1"/>
    <property type="match status" value="1"/>
</dbReference>
<sequence>MRLVFVLDCADPDSLADFWAEALGYERGPLEAPYVALTDPQGVNPQILLQRVPEPKSGKNRMHPDLRVADMDAELARVTALGASVVRGPLVDGGWPTTVLADPEGNEFCLIVDPRHHEKGSST</sequence>
<dbReference type="SUPFAM" id="SSF54593">
    <property type="entry name" value="Glyoxalase/Bleomycin resistance protein/Dihydroxybiphenyl dioxygenase"/>
    <property type="match status" value="1"/>
</dbReference>
<evidence type="ECO:0000259" key="1">
    <source>
        <dbReference type="PROSITE" id="PS51819"/>
    </source>
</evidence>
<gene>
    <name evidence="2" type="ORF">ACFQKB_40475</name>
</gene>
<dbReference type="PROSITE" id="PS51819">
    <property type="entry name" value="VOC"/>
    <property type="match status" value="1"/>
</dbReference>
<dbReference type="Proteomes" id="UP001596380">
    <property type="component" value="Unassembled WGS sequence"/>
</dbReference>